<accession>A0A7V5CS44</accession>
<keyword evidence="4 9" id="KW-0274">FAD</keyword>
<dbReference type="InterPro" id="IPR033947">
    <property type="entry name" value="ETF_alpha_N"/>
</dbReference>
<dbReference type="SUPFAM" id="SSF52402">
    <property type="entry name" value="Adenine nucleotide alpha hydrolases-like"/>
    <property type="match status" value="1"/>
</dbReference>
<dbReference type="Gene3D" id="3.40.50.1220">
    <property type="entry name" value="TPP-binding domain"/>
    <property type="match status" value="1"/>
</dbReference>
<dbReference type="SMART" id="SM00893">
    <property type="entry name" value="ETF"/>
    <property type="match status" value="1"/>
</dbReference>
<keyword evidence="3" id="KW-0285">Flavoprotein</keyword>
<evidence type="ECO:0000256" key="1">
    <source>
        <dbReference type="ARBA" id="ARBA00005817"/>
    </source>
</evidence>
<feature type="binding site" evidence="9">
    <location>
        <begin position="254"/>
        <end position="258"/>
    </location>
    <ligand>
        <name>FAD</name>
        <dbReference type="ChEBI" id="CHEBI:57692"/>
    </ligand>
</feature>
<feature type="binding site" evidence="9">
    <location>
        <begin position="271"/>
        <end position="278"/>
    </location>
    <ligand>
        <name>FAD</name>
        <dbReference type="ChEBI" id="CHEBI:57692"/>
    </ligand>
</feature>
<dbReference type="InterPro" id="IPR014729">
    <property type="entry name" value="Rossmann-like_a/b/a_fold"/>
</dbReference>
<reference evidence="11" key="1">
    <citation type="journal article" date="2020" name="mSystems">
        <title>Genome- and Community-Level Interaction Insights into Carbon Utilization and Element Cycling Functions of Hydrothermarchaeota in Hydrothermal Sediment.</title>
        <authorList>
            <person name="Zhou Z."/>
            <person name="Liu Y."/>
            <person name="Xu W."/>
            <person name="Pan J."/>
            <person name="Luo Z.H."/>
            <person name="Li M."/>
        </authorList>
    </citation>
    <scope>NUCLEOTIDE SEQUENCE [LARGE SCALE GENOMIC DNA]</scope>
    <source>
        <strain evidence="11">SpSt-855</strain>
    </source>
</reference>
<dbReference type="Pfam" id="PF01012">
    <property type="entry name" value="ETF"/>
    <property type="match status" value="1"/>
</dbReference>
<dbReference type="PIRSF" id="PIRSF000089">
    <property type="entry name" value="Electra_flavoP_a"/>
    <property type="match status" value="1"/>
</dbReference>
<dbReference type="EMBL" id="DTKL01000013">
    <property type="protein sequence ID" value="HGY93388.1"/>
    <property type="molecule type" value="Genomic_DNA"/>
</dbReference>
<comment type="function">
    <text evidence="6">The electron transfer flavoprotein serves as a specific electron acceptor for other dehydrogenases. It transfers the electrons to the main respiratory chain via ETF-ubiquinone oxidoreductase (ETF dehydrogenase).</text>
</comment>
<feature type="binding site" evidence="9">
    <location>
        <position position="292"/>
    </location>
    <ligand>
        <name>FAD</name>
        <dbReference type="ChEBI" id="CHEBI:57692"/>
    </ligand>
</feature>
<dbReference type="InterPro" id="IPR018206">
    <property type="entry name" value="ETF_asu_C_CS"/>
</dbReference>
<evidence type="ECO:0000256" key="2">
    <source>
        <dbReference type="ARBA" id="ARBA00022448"/>
    </source>
</evidence>
<sequence>MSGILVVLEHRNGAWARMSWEALAAGQQLAAITGGNVYTAALGSDLSALTPEAASHGGAKLHTLENPQLAHYTADGYVLALEQLIRQHQPDFVVFPHTYQVRDFAPRLATRFGQVLIPDVIALRGDGGTPVFVRQLMQGKLNADYRKTGGGPGFVSVQAGAFRAEESAAPAPAAMEPFALTLDAAQIRTQPGEPFRESTQTVDLGSAPVIVSVGRGIKEQDNIPLVQALADALGAELAASRPICDNGWLPMERQVGSSGQTVAPKLYLAVGISGAIQHLVGMKGSKAIIAINKDENAPIFEVADYGIVGDLFEVVPALTEAIKKAKSA</sequence>
<comment type="similarity">
    <text evidence="1">Belongs to the ETF alpha-subunit/FixB family.</text>
</comment>
<dbReference type="PANTHER" id="PTHR43153">
    <property type="entry name" value="ELECTRON TRANSFER FLAVOPROTEIN ALPHA"/>
    <property type="match status" value="1"/>
</dbReference>
<evidence type="ECO:0000256" key="6">
    <source>
        <dbReference type="ARBA" id="ARBA00025649"/>
    </source>
</evidence>
<dbReference type="PROSITE" id="PS00696">
    <property type="entry name" value="ETF_ALPHA"/>
    <property type="match status" value="1"/>
</dbReference>
<evidence type="ECO:0000256" key="9">
    <source>
        <dbReference type="PIRSR" id="PIRSR000089-1"/>
    </source>
</evidence>
<protein>
    <recommendedName>
        <fullName evidence="7">Electron transfer flavoprotein subunit alpha</fullName>
    </recommendedName>
    <alternativeName>
        <fullName evidence="8">Electron transfer flavoprotein large subunit</fullName>
    </alternativeName>
</protein>
<dbReference type="Gene3D" id="3.40.50.620">
    <property type="entry name" value="HUPs"/>
    <property type="match status" value="1"/>
</dbReference>
<gene>
    <name evidence="11" type="ORF">ENW50_01665</name>
</gene>
<comment type="cofactor">
    <cofactor evidence="9">
        <name>FAD</name>
        <dbReference type="ChEBI" id="CHEBI:57692"/>
    </cofactor>
    <text evidence="9">Binds 1 FAD per dimer.</text>
</comment>
<dbReference type="AlphaFoldDB" id="A0A7V5CS44"/>
<dbReference type="GO" id="GO:0009055">
    <property type="term" value="F:electron transfer activity"/>
    <property type="evidence" value="ECO:0007669"/>
    <property type="project" value="InterPro"/>
</dbReference>
<name>A0A7V5CS44_9BACT</name>
<dbReference type="InterPro" id="IPR029035">
    <property type="entry name" value="DHS-like_NAD/FAD-binding_dom"/>
</dbReference>
<evidence type="ECO:0000256" key="5">
    <source>
        <dbReference type="ARBA" id="ARBA00022982"/>
    </source>
</evidence>
<comment type="caution">
    <text evidence="11">The sequence shown here is derived from an EMBL/GenBank/DDBJ whole genome shotgun (WGS) entry which is preliminary data.</text>
</comment>
<feature type="binding site" evidence="9">
    <location>
        <begin position="240"/>
        <end position="241"/>
    </location>
    <ligand>
        <name>FAD</name>
        <dbReference type="ChEBI" id="CHEBI:57692"/>
    </ligand>
</feature>
<dbReference type="InterPro" id="IPR014730">
    <property type="entry name" value="ETF_a/b_N"/>
</dbReference>
<evidence type="ECO:0000313" key="11">
    <source>
        <dbReference type="EMBL" id="HGY93388.1"/>
    </source>
</evidence>
<feature type="binding site" evidence="9">
    <location>
        <position position="215"/>
    </location>
    <ligand>
        <name>FAD</name>
        <dbReference type="ChEBI" id="CHEBI:57692"/>
    </ligand>
</feature>
<dbReference type="GO" id="GO:0050660">
    <property type="term" value="F:flavin adenine dinucleotide binding"/>
    <property type="evidence" value="ECO:0007669"/>
    <property type="project" value="InterPro"/>
</dbReference>
<dbReference type="FunFam" id="3.40.50.1220:FF:000001">
    <property type="entry name" value="Electron transfer flavoprotein, alpha subunit"/>
    <property type="match status" value="1"/>
</dbReference>
<dbReference type="Pfam" id="PF00766">
    <property type="entry name" value="ETF_alpha"/>
    <property type="match status" value="1"/>
</dbReference>
<feature type="domain" description="Electron transfer flavoprotein alpha/beta-subunit N-terminal" evidence="10">
    <location>
        <begin position="4"/>
        <end position="191"/>
    </location>
</feature>
<organism evidence="11">
    <name type="scientific">Acidobacterium capsulatum</name>
    <dbReference type="NCBI Taxonomy" id="33075"/>
    <lineage>
        <taxon>Bacteria</taxon>
        <taxon>Pseudomonadati</taxon>
        <taxon>Acidobacteriota</taxon>
        <taxon>Terriglobia</taxon>
        <taxon>Terriglobales</taxon>
        <taxon>Acidobacteriaceae</taxon>
        <taxon>Acidobacterium</taxon>
    </lineage>
</organism>
<proteinExistence type="inferred from homology"/>
<evidence type="ECO:0000259" key="10">
    <source>
        <dbReference type="SMART" id="SM00893"/>
    </source>
</evidence>
<evidence type="ECO:0000256" key="7">
    <source>
        <dbReference type="ARBA" id="ARBA00068674"/>
    </source>
</evidence>
<dbReference type="GO" id="GO:0033539">
    <property type="term" value="P:fatty acid beta-oxidation using acyl-CoA dehydrogenase"/>
    <property type="evidence" value="ECO:0007669"/>
    <property type="project" value="TreeGrafter"/>
</dbReference>
<dbReference type="PANTHER" id="PTHR43153:SF1">
    <property type="entry name" value="ELECTRON TRANSFER FLAVOPROTEIN SUBUNIT ALPHA, MITOCHONDRIAL"/>
    <property type="match status" value="1"/>
</dbReference>
<dbReference type="InterPro" id="IPR001308">
    <property type="entry name" value="ETF_a/FixB"/>
</dbReference>
<dbReference type="CDD" id="cd01715">
    <property type="entry name" value="ETF_alpha"/>
    <property type="match status" value="1"/>
</dbReference>
<dbReference type="InterPro" id="IPR014731">
    <property type="entry name" value="ETF_asu_C"/>
</dbReference>
<evidence type="ECO:0000256" key="4">
    <source>
        <dbReference type="ARBA" id="ARBA00022827"/>
    </source>
</evidence>
<keyword evidence="2" id="KW-0813">Transport</keyword>
<evidence type="ECO:0000256" key="8">
    <source>
        <dbReference type="ARBA" id="ARBA00079299"/>
    </source>
</evidence>
<dbReference type="SUPFAM" id="SSF52467">
    <property type="entry name" value="DHS-like NAD/FAD-binding domain"/>
    <property type="match status" value="1"/>
</dbReference>
<evidence type="ECO:0000256" key="3">
    <source>
        <dbReference type="ARBA" id="ARBA00022630"/>
    </source>
</evidence>
<keyword evidence="5" id="KW-0249">Electron transport</keyword>